<comment type="caution">
    <text evidence="3">The sequence shown here is derived from an EMBL/GenBank/DDBJ whole genome shotgun (WGS) entry which is preliminary data.</text>
</comment>
<dbReference type="RefSeq" id="WP_285577628.1">
    <property type="nucleotide sequence ID" value="NZ_BSDE01000009.1"/>
</dbReference>
<keyword evidence="4" id="KW-1185">Reference proteome</keyword>
<feature type="domain" description="Cupin type-2" evidence="2">
    <location>
        <begin position="60"/>
        <end position="129"/>
    </location>
</feature>
<dbReference type="Pfam" id="PF07883">
    <property type="entry name" value="Cupin_2"/>
    <property type="match status" value="1"/>
</dbReference>
<proteinExistence type="predicted"/>
<dbReference type="PANTHER" id="PTHR38599">
    <property type="entry name" value="CUPIN DOMAIN PROTEIN (AFU_ORTHOLOGUE AFUA_3G13620)"/>
    <property type="match status" value="1"/>
</dbReference>
<reference evidence="3 4" key="1">
    <citation type="journal article" date="2023" name="Antonie Van Leeuwenhoek">
        <title>Mesoterricola silvestris gen. nov., sp. nov., Mesoterricola sediminis sp. nov., Geothrix oryzae sp. nov., Geothrix edaphica sp. nov., Geothrix rubra sp. nov., and Geothrix limicola sp. nov., six novel members of Acidobacteriota isolated from soils.</title>
        <authorList>
            <person name="Itoh H."/>
            <person name="Sugisawa Y."/>
            <person name="Mise K."/>
            <person name="Xu Z."/>
            <person name="Kuniyasu M."/>
            <person name="Ushijima N."/>
            <person name="Kawano K."/>
            <person name="Kobayashi E."/>
            <person name="Shiratori Y."/>
            <person name="Masuda Y."/>
            <person name="Senoo K."/>
        </authorList>
    </citation>
    <scope>NUCLEOTIDE SEQUENCE [LARGE SCALE GENOMIC DNA]</scope>
    <source>
        <strain evidence="3 4">Red804</strain>
    </source>
</reference>
<accession>A0ABQ5QKX2</accession>
<feature type="chain" id="PRO_5047204545" evidence="1">
    <location>
        <begin position="25"/>
        <end position="149"/>
    </location>
</feature>
<dbReference type="Gene3D" id="2.60.120.10">
    <property type="entry name" value="Jelly Rolls"/>
    <property type="match status" value="1"/>
</dbReference>
<dbReference type="InterPro" id="IPR011051">
    <property type="entry name" value="RmlC_Cupin_sf"/>
</dbReference>
<dbReference type="PANTHER" id="PTHR38599:SF1">
    <property type="entry name" value="CUPIN DOMAIN PROTEIN (AFU_ORTHOLOGUE AFUA_3G13620)"/>
    <property type="match status" value="1"/>
</dbReference>
<dbReference type="InterPro" id="IPR013096">
    <property type="entry name" value="Cupin_2"/>
</dbReference>
<keyword evidence="1" id="KW-0732">Signal</keyword>
<evidence type="ECO:0000256" key="1">
    <source>
        <dbReference type="SAM" id="SignalP"/>
    </source>
</evidence>
<sequence>MTFTNRLSLAATLLLPGAFTLLHAQAPAVASTTLLRTGTAWTGAPLVYPRLEHPEIQTVLVEIAPGAATAWHKHPMDNIAYILEGSLRLELEDGTTRTFQKGEAFAEVVNTWHRGVNVGTAPLKILVVYTGEKGTPLSILKDASKPGEH</sequence>
<dbReference type="InterPro" id="IPR014710">
    <property type="entry name" value="RmlC-like_jellyroll"/>
</dbReference>
<evidence type="ECO:0000313" key="3">
    <source>
        <dbReference type="EMBL" id="GLH74863.1"/>
    </source>
</evidence>
<dbReference type="CDD" id="cd02236">
    <property type="entry name" value="cupin_CV2614-like"/>
    <property type="match status" value="1"/>
</dbReference>
<name>A0ABQ5QKX2_9BACT</name>
<evidence type="ECO:0000313" key="4">
    <source>
        <dbReference type="Proteomes" id="UP001165069"/>
    </source>
</evidence>
<feature type="signal peptide" evidence="1">
    <location>
        <begin position="1"/>
        <end position="24"/>
    </location>
</feature>
<dbReference type="Proteomes" id="UP001165069">
    <property type="component" value="Unassembled WGS sequence"/>
</dbReference>
<dbReference type="SUPFAM" id="SSF51182">
    <property type="entry name" value="RmlC-like cupins"/>
    <property type="match status" value="1"/>
</dbReference>
<protein>
    <submittedName>
        <fullName evidence="3">Cupin</fullName>
    </submittedName>
</protein>
<organism evidence="3 4">
    <name type="scientific">Geothrix limicola</name>
    <dbReference type="NCBI Taxonomy" id="2927978"/>
    <lineage>
        <taxon>Bacteria</taxon>
        <taxon>Pseudomonadati</taxon>
        <taxon>Acidobacteriota</taxon>
        <taxon>Holophagae</taxon>
        <taxon>Holophagales</taxon>
        <taxon>Holophagaceae</taxon>
        <taxon>Geothrix</taxon>
    </lineage>
</organism>
<gene>
    <name evidence="3" type="ORF">GETHLI_33650</name>
</gene>
<evidence type="ECO:0000259" key="2">
    <source>
        <dbReference type="Pfam" id="PF07883"/>
    </source>
</evidence>
<dbReference type="EMBL" id="BSDE01000009">
    <property type="protein sequence ID" value="GLH74863.1"/>
    <property type="molecule type" value="Genomic_DNA"/>
</dbReference>